<dbReference type="Proteomes" id="UP001220395">
    <property type="component" value="Chromosome"/>
</dbReference>
<evidence type="ECO:0000313" key="2">
    <source>
        <dbReference type="Proteomes" id="UP001220395"/>
    </source>
</evidence>
<organism evidence="1 2">
    <name type="scientific">Sphingomonas naphthae</name>
    <dbReference type="NCBI Taxonomy" id="1813468"/>
    <lineage>
        <taxon>Bacteria</taxon>
        <taxon>Pseudomonadati</taxon>
        <taxon>Pseudomonadota</taxon>
        <taxon>Alphaproteobacteria</taxon>
        <taxon>Sphingomonadales</taxon>
        <taxon>Sphingomonadaceae</taxon>
        <taxon>Sphingomonas</taxon>
    </lineage>
</organism>
<reference evidence="1 2" key="1">
    <citation type="submission" date="2023-02" db="EMBL/GenBank/DDBJ databases">
        <title>Genome sequence of Sphingomonas naphthae.</title>
        <authorList>
            <person name="Kim S."/>
            <person name="Heo J."/>
            <person name="Kwon S.-W."/>
        </authorList>
    </citation>
    <scope>NUCLEOTIDE SEQUENCE [LARGE SCALE GENOMIC DNA]</scope>
    <source>
        <strain evidence="1 2">KACC 18716</strain>
    </source>
</reference>
<protein>
    <recommendedName>
        <fullName evidence="3">General secretion pathway protein N</fullName>
    </recommendedName>
</protein>
<evidence type="ECO:0008006" key="3">
    <source>
        <dbReference type="Google" id="ProtNLM"/>
    </source>
</evidence>
<keyword evidence="2" id="KW-1185">Reference proteome</keyword>
<dbReference type="RefSeq" id="WP_273686846.1">
    <property type="nucleotide sequence ID" value="NZ_CP117411.1"/>
</dbReference>
<gene>
    <name evidence="1" type="ORF">PQ455_14695</name>
</gene>
<dbReference type="EMBL" id="CP117411">
    <property type="protein sequence ID" value="WCT72873.1"/>
    <property type="molecule type" value="Genomic_DNA"/>
</dbReference>
<accession>A0ABY7TI61</accession>
<evidence type="ECO:0000313" key="1">
    <source>
        <dbReference type="EMBL" id="WCT72873.1"/>
    </source>
</evidence>
<proteinExistence type="predicted"/>
<sequence>MSPTPGIGAIGGTVWRGHATLIDGSRAEWRWAPLRSLTGLGFAADWTIAGSGNDLAGVAVIGMNTTTIEAASGTASGAVLAAALPYLHFTCAMPLQVNIKRIRIGGGSQGAEGEVNAGSGLCAPRGGGAATLTPSMVLSLTRVGSDSRILLVPAGQRRRTLAEGSLSEDGKLQLRVTPEGSQVLPFAAPAGGIGIETSF</sequence>
<name>A0ABY7TI61_9SPHN</name>